<evidence type="ECO:0000256" key="2">
    <source>
        <dbReference type="ARBA" id="ARBA00022980"/>
    </source>
</evidence>
<protein>
    <recommendedName>
        <fullName evidence="7">60S ribosomal protein L34</fullName>
    </recommendedName>
</protein>
<dbReference type="Pfam" id="PF01199">
    <property type="entry name" value="Ribosomal_L34e"/>
    <property type="match status" value="1"/>
</dbReference>
<gene>
    <name evidence="5" type="ORF">CDCA_CDCA05G1715</name>
</gene>
<reference evidence="5 6" key="1">
    <citation type="submission" date="2022-07" db="EMBL/GenBank/DDBJ databases">
        <title>Genome-wide signatures of adaptation to extreme environments.</title>
        <authorList>
            <person name="Cho C.H."/>
            <person name="Yoon H.S."/>
        </authorList>
    </citation>
    <scope>NUCLEOTIDE SEQUENCE [LARGE SCALE GENOMIC DNA]</scope>
    <source>
        <strain evidence="5 6">DBV 063 E5</strain>
    </source>
</reference>
<dbReference type="GO" id="GO:0003735">
    <property type="term" value="F:structural constituent of ribosome"/>
    <property type="evidence" value="ECO:0007669"/>
    <property type="project" value="InterPro"/>
</dbReference>
<sequence>MPDQRVTLRKRSPYATRRNAIRKVRTPGGALTVHYVPKKAKTPRCGDTGQKLNGIPARRGRGYAHLPKTQKRVTRAYGGVLCGAAVRDRIQRAFLVEENKIVKRVLRQQDEAARKAKKAASAAEGGKQRKGKRVKSAAAK</sequence>
<keyword evidence="6" id="KW-1185">Reference proteome</keyword>
<organism evidence="5 6">
    <name type="scientific">Cyanidium caldarium</name>
    <name type="common">Red alga</name>
    <dbReference type="NCBI Taxonomy" id="2771"/>
    <lineage>
        <taxon>Eukaryota</taxon>
        <taxon>Rhodophyta</taxon>
        <taxon>Bangiophyceae</taxon>
        <taxon>Cyanidiales</taxon>
        <taxon>Cyanidiaceae</taxon>
        <taxon>Cyanidium</taxon>
    </lineage>
</organism>
<comment type="caution">
    <text evidence="5">The sequence shown here is derived from an EMBL/GenBank/DDBJ whole genome shotgun (WGS) entry which is preliminary data.</text>
</comment>
<dbReference type="GO" id="GO:0005840">
    <property type="term" value="C:ribosome"/>
    <property type="evidence" value="ECO:0007669"/>
    <property type="project" value="UniProtKB-KW"/>
</dbReference>
<keyword evidence="3" id="KW-0687">Ribonucleoprotein</keyword>
<dbReference type="EMBL" id="JANCYW010000005">
    <property type="protein sequence ID" value="KAK4535690.1"/>
    <property type="molecule type" value="Genomic_DNA"/>
</dbReference>
<dbReference type="AlphaFoldDB" id="A0AAV9IUA4"/>
<evidence type="ECO:0000313" key="6">
    <source>
        <dbReference type="Proteomes" id="UP001301350"/>
    </source>
</evidence>
<evidence type="ECO:0000256" key="1">
    <source>
        <dbReference type="ARBA" id="ARBA00009875"/>
    </source>
</evidence>
<feature type="compositionally biased region" description="Basic residues" evidence="4">
    <location>
        <begin position="128"/>
        <end position="140"/>
    </location>
</feature>
<evidence type="ECO:0000256" key="4">
    <source>
        <dbReference type="SAM" id="MobiDB-lite"/>
    </source>
</evidence>
<feature type="region of interest" description="Disordered" evidence="4">
    <location>
        <begin position="110"/>
        <end position="140"/>
    </location>
</feature>
<dbReference type="GO" id="GO:0006412">
    <property type="term" value="P:translation"/>
    <property type="evidence" value="ECO:0007669"/>
    <property type="project" value="InterPro"/>
</dbReference>
<dbReference type="Gene3D" id="6.20.370.70">
    <property type="match status" value="1"/>
</dbReference>
<evidence type="ECO:0000313" key="5">
    <source>
        <dbReference type="EMBL" id="KAK4535690.1"/>
    </source>
</evidence>
<dbReference type="PRINTS" id="PR01250">
    <property type="entry name" value="RIBOSOMALL34"/>
</dbReference>
<dbReference type="InterPro" id="IPR008195">
    <property type="entry name" value="Ribosomal_eL34"/>
</dbReference>
<dbReference type="InterPro" id="IPR038562">
    <property type="entry name" value="Ribosomal_eL34_C_sf"/>
</dbReference>
<dbReference type="Proteomes" id="UP001301350">
    <property type="component" value="Unassembled WGS sequence"/>
</dbReference>
<dbReference type="Gene3D" id="6.20.340.10">
    <property type="match status" value="1"/>
</dbReference>
<dbReference type="PANTHER" id="PTHR10759">
    <property type="entry name" value="60S RIBOSOMAL PROTEIN L34"/>
    <property type="match status" value="1"/>
</dbReference>
<feature type="region of interest" description="Disordered" evidence="4">
    <location>
        <begin position="39"/>
        <end position="62"/>
    </location>
</feature>
<name>A0AAV9IUA4_CYACA</name>
<dbReference type="GO" id="GO:1990904">
    <property type="term" value="C:ribonucleoprotein complex"/>
    <property type="evidence" value="ECO:0007669"/>
    <property type="project" value="UniProtKB-KW"/>
</dbReference>
<proteinExistence type="inferred from homology"/>
<keyword evidence="2" id="KW-0689">Ribosomal protein</keyword>
<evidence type="ECO:0008006" key="7">
    <source>
        <dbReference type="Google" id="ProtNLM"/>
    </source>
</evidence>
<comment type="similarity">
    <text evidence="1">Belongs to the eukaryotic ribosomal protein eL34 family.</text>
</comment>
<accession>A0AAV9IUA4</accession>
<evidence type="ECO:0000256" key="3">
    <source>
        <dbReference type="ARBA" id="ARBA00023274"/>
    </source>
</evidence>